<dbReference type="InterPro" id="IPR036390">
    <property type="entry name" value="WH_DNA-bd_sf"/>
</dbReference>
<dbReference type="Pfam" id="PF12802">
    <property type="entry name" value="MarR_2"/>
    <property type="match status" value="1"/>
</dbReference>
<dbReference type="PROSITE" id="PS50995">
    <property type="entry name" value="HTH_MARR_2"/>
    <property type="match status" value="1"/>
</dbReference>
<dbReference type="Proteomes" id="UP000540412">
    <property type="component" value="Unassembled WGS sequence"/>
</dbReference>
<comment type="caution">
    <text evidence="3">The sequence shown here is derived from an EMBL/GenBank/DDBJ whole genome shotgun (WGS) entry which is preliminary data.</text>
</comment>
<name>A0A7W9P850_9NOCA</name>
<feature type="domain" description="HTH marR-type" evidence="2">
    <location>
        <begin position="17"/>
        <end position="149"/>
    </location>
</feature>
<dbReference type="PRINTS" id="PR00598">
    <property type="entry name" value="HTHMARR"/>
</dbReference>
<accession>A0A7W9P850</accession>
<dbReference type="PROSITE" id="PS50943">
    <property type="entry name" value="HTH_CROC1"/>
    <property type="match status" value="1"/>
</dbReference>
<organism evidence="3 4">
    <name type="scientific">Nocardia transvalensis</name>
    <dbReference type="NCBI Taxonomy" id="37333"/>
    <lineage>
        <taxon>Bacteria</taxon>
        <taxon>Bacillati</taxon>
        <taxon>Actinomycetota</taxon>
        <taxon>Actinomycetes</taxon>
        <taxon>Mycobacteriales</taxon>
        <taxon>Nocardiaceae</taxon>
        <taxon>Nocardia</taxon>
    </lineage>
</organism>
<evidence type="ECO:0000259" key="1">
    <source>
        <dbReference type="PROSITE" id="PS50943"/>
    </source>
</evidence>
<dbReference type="PANTHER" id="PTHR33164:SF43">
    <property type="entry name" value="HTH-TYPE TRANSCRIPTIONAL REPRESSOR YETL"/>
    <property type="match status" value="1"/>
</dbReference>
<evidence type="ECO:0000313" key="3">
    <source>
        <dbReference type="EMBL" id="MBB5911180.1"/>
    </source>
</evidence>
<keyword evidence="3" id="KW-0238">DNA-binding</keyword>
<dbReference type="Gene3D" id="1.10.10.10">
    <property type="entry name" value="Winged helix-like DNA-binding domain superfamily/Winged helix DNA-binding domain"/>
    <property type="match status" value="1"/>
</dbReference>
<dbReference type="AlphaFoldDB" id="A0A7W9P850"/>
<dbReference type="SMART" id="SM00347">
    <property type="entry name" value="HTH_MARR"/>
    <property type="match status" value="1"/>
</dbReference>
<dbReference type="GO" id="GO:0003677">
    <property type="term" value="F:DNA binding"/>
    <property type="evidence" value="ECO:0007669"/>
    <property type="project" value="UniProtKB-KW"/>
</dbReference>
<dbReference type="InterPro" id="IPR036388">
    <property type="entry name" value="WH-like_DNA-bd_sf"/>
</dbReference>
<dbReference type="InterPro" id="IPR039422">
    <property type="entry name" value="MarR/SlyA-like"/>
</dbReference>
<dbReference type="EMBL" id="JACHIT010000001">
    <property type="protein sequence ID" value="MBB5911180.1"/>
    <property type="molecule type" value="Genomic_DNA"/>
</dbReference>
<dbReference type="GO" id="GO:0006950">
    <property type="term" value="P:response to stress"/>
    <property type="evidence" value="ECO:0007669"/>
    <property type="project" value="TreeGrafter"/>
</dbReference>
<dbReference type="GO" id="GO:0003700">
    <property type="term" value="F:DNA-binding transcription factor activity"/>
    <property type="evidence" value="ECO:0007669"/>
    <property type="project" value="InterPro"/>
</dbReference>
<dbReference type="PANTHER" id="PTHR33164">
    <property type="entry name" value="TRANSCRIPTIONAL REGULATOR, MARR FAMILY"/>
    <property type="match status" value="1"/>
</dbReference>
<reference evidence="3 4" key="1">
    <citation type="submission" date="2020-08" db="EMBL/GenBank/DDBJ databases">
        <title>Sequencing the genomes of 1000 actinobacteria strains.</title>
        <authorList>
            <person name="Klenk H.-P."/>
        </authorList>
    </citation>
    <scope>NUCLEOTIDE SEQUENCE [LARGE SCALE GENOMIC DNA]</scope>
    <source>
        <strain evidence="3 4">DSM 43582</strain>
    </source>
</reference>
<evidence type="ECO:0000313" key="4">
    <source>
        <dbReference type="Proteomes" id="UP000540412"/>
    </source>
</evidence>
<dbReference type="SUPFAM" id="SSF46785">
    <property type="entry name" value="Winged helix' DNA-binding domain"/>
    <property type="match status" value="1"/>
</dbReference>
<gene>
    <name evidence="3" type="ORF">BJY24_000047</name>
</gene>
<dbReference type="InterPro" id="IPR000835">
    <property type="entry name" value="HTH_MarR-typ"/>
</dbReference>
<keyword evidence="4" id="KW-1185">Reference proteome</keyword>
<proteinExistence type="predicted"/>
<protein>
    <submittedName>
        <fullName evidence="3">DNA-binding MarR family transcriptional regulator</fullName>
    </submittedName>
</protein>
<dbReference type="InterPro" id="IPR001387">
    <property type="entry name" value="Cro/C1-type_HTH"/>
</dbReference>
<feature type="domain" description="HTH cro/C1-type" evidence="1">
    <location>
        <begin position="57"/>
        <end position="76"/>
    </location>
</feature>
<evidence type="ECO:0000259" key="2">
    <source>
        <dbReference type="PROSITE" id="PS50995"/>
    </source>
</evidence>
<dbReference type="RefSeq" id="WP_063709918.1">
    <property type="nucleotide sequence ID" value="NZ_JACHIT010000001.1"/>
</dbReference>
<sequence>MPASDQPTPPPPCGTEIPRLGYLLKHAALHYMRLTAAELEPLGIGPQQWAALNCLDEQAGLSQREVAELLGVDRTTMVALIDHLQKQGWVERHPRPDDRRKNDVRLTAEGRDVLRRGADVIDDCERRFLAALPDPGADQFKRALQAVIDAG</sequence>